<feature type="region of interest" description="Disordered" evidence="1">
    <location>
        <begin position="201"/>
        <end position="229"/>
    </location>
</feature>
<keyword evidence="3" id="KW-1185">Reference proteome</keyword>
<feature type="region of interest" description="Disordered" evidence="1">
    <location>
        <begin position="138"/>
        <end position="167"/>
    </location>
</feature>
<accession>A0A8X7VC86</accession>
<dbReference type="Proteomes" id="UP000886595">
    <property type="component" value="Unassembled WGS sequence"/>
</dbReference>
<dbReference type="AlphaFoldDB" id="A0A8X7VC86"/>
<organism evidence="2 3">
    <name type="scientific">Brassica carinata</name>
    <name type="common">Ethiopian mustard</name>
    <name type="synonym">Abyssinian cabbage</name>
    <dbReference type="NCBI Taxonomy" id="52824"/>
    <lineage>
        <taxon>Eukaryota</taxon>
        <taxon>Viridiplantae</taxon>
        <taxon>Streptophyta</taxon>
        <taxon>Embryophyta</taxon>
        <taxon>Tracheophyta</taxon>
        <taxon>Spermatophyta</taxon>
        <taxon>Magnoliopsida</taxon>
        <taxon>eudicotyledons</taxon>
        <taxon>Gunneridae</taxon>
        <taxon>Pentapetalae</taxon>
        <taxon>rosids</taxon>
        <taxon>malvids</taxon>
        <taxon>Brassicales</taxon>
        <taxon>Brassicaceae</taxon>
        <taxon>Brassiceae</taxon>
        <taxon>Brassica</taxon>
    </lineage>
</organism>
<comment type="caution">
    <text evidence="2">The sequence shown here is derived from an EMBL/GenBank/DDBJ whole genome shotgun (WGS) entry which is preliminary data.</text>
</comment>
<evidence type="ECO:0000313" key="2">
    <source>
        <dbReference type="EMBL" id="KAG2308475.1"/>
    </source>
</evidence>
<name>A0A8X7VC86_BRACI</name>
<protein>
    <submittedName>
        <fullName evidence="2">Uncharacterized protein</fullName>
    </submittedName>
</protein>
<gene>
    <name evidence="2" type="ORF">Bca52824_028223</name>
</gene>
<reference evidence="2 3" key="1">
    <citation type="submission" date="2020-02" db="EMBL/GenBank/DDBJ databases">
        <authorList>
            <person name="Ma Q."/>
            <person name="Huang Y."/>
            <person name="Song X."/>
            <person name="Pei D."/>
        </authorList>
    </citation>
    <scope>NUCLEOTIDE SEQUENCE [LARGE SCALE GENOMIC DNA]</scope>
    <source>
        <strain evidence="2">Sxm20200214</strain>
        <tissue evidence="2">Leaf</tissue>
    </source>
</reference>
<feature type="compositionally biased region" description="Gly residues" evidence="1">
    <location>
        <begin position="209"/>
        <end position="220"/>
    </location>
</feature>
<proteinExistence type="predicted"/>
<evidence type="ECO:0000313" key="3">
    <source>
        <dbReference type="Proteomes" id="UP000886595"/>
    </source>
</evidence>
<evidence type="ECO:0000256" key="1">
    <source>
        <dbReference type="SAM" id="MobiDB-lite"/>
    </source>
</evidence>
<sequence length="229" mass="24437">MSSGRCHQTAPAHVDITNSLCVARSGYKDVSSLQRPAALNSQPLLRSQPSPSQSRPSYVSLEHLQASAIVELHFRSQAKPVSSTVVLRILVGRVVHRDRDEIELVLSNNGDLFGCKRSSKVRDQGGGGRVRIRGRRENKGEEGRFGGSTMETGMVTSDKGGGSTFNTADGREGIEERAARGMLSLENLPVFGEEEEKGGYWVRGKVESGSGGSGGTGEQGRGVSPAERG</sequence>
<dbReference type="EMBL" id="JAAMPC010000006">
    <property type="protein sequence ID" value="KAG2308475.1"/>
    <property type="molecule type" value="Genomic_DNA"/>
</dbReference>